<proteinExistence type="predicted"/>
<reference evidence="3" key="1">
    <citation type="submission" date="2018-09" db="EMBL/GenBank/DDBJ databases">
        <title>Genome sequencing of strain 2DFWR-13.</title>
        <authorList>
            <person name="Heo J."/>
            <person name="Kim S.-J."/>
            <person name="Kwon S.-W."/>
        </authorList>
    </citation>
    <scope>NUCLEOTIDE SEQUENCE [LARGE SCALE GENOMIC DNA]</scope>
    <source>
        <strain evidence="3">2DFWR-13</strain>
    </source>
</reference>
<dbReference type="EMBL" id="CP032630">
    <property type="protein sequence ID" value="AYF97887.1"/>
    <property type="molecule type" value="Genomic_DNA"/>
</dbReference>
<accession>A0A387B6B5</accession>
<evidence type="ECO:0000313" key="3">
    <source>
        <dbReference type="Proteomes" id="UP000278886"/>
    </source>
</evidence>
<name>A0A387B6B5_9MICO</name>
<evidence type="ECO:0000256" key="1">
    <source>
        <dbReference type="SAM" id="Phobius"/>
    </source>
</evidence>
<dbReference type="AlphaFoldDB" id="A0A387B6B5"/>
<gene>
    <name evidence="2" type="ORF">D7I47_06175</name>
</gene>
<feature type="transmembrane region" description="Helical" evidence="1">
    <location>
        <begin position="224"/>
        <end position="248"/>
    </location>
</feature>
<keyword evidence="3" id="KW-1185">Reference proteome</keyword>
<protein>
    <submittedName>
        <fullName evidence="2">Uncharacterized protein</fullName>
    </submittedName>
</protein>
<dbReference type="Proteomes" id="UP000278886">
    <property type="component" value="Chromosome"/>
</dbReference>
<keyword evidence="1" id="KW-0472">Membrane</keyword>
<dbReference type="RefSeq" id="WP_120762235.1">
    <property type="nucleotide sequence ID" value="NZ_CP032630.1"/>
</dbReference>
<keyword evidence="1" id="KW-1133">Transmembrane helix</keyword>
<sequence>MTPIRGWPRHLLDDEEETMNPADGAALDAVITRRSPWRGALIGVGVAIAAGLLVLLAPSPAHADDAPVLPGIPVDVGAAVASVVAPPPTVRELPLVGATAGVIADSSPAQTVTQPVAETLDGLLGVGEPTAPVAGVVDDTLATVVGVTVPEVPPVPVLVPEPASAEPAPVPAAASTGALASAAVLLARTAAPAVVALDVLTASADASPLGLLPGGTPADPPPSALAGAGGAPGLLAIAVLGAALLLLAAGRPRPDAFRAPRPPTLDIDTSPA</sequence>
<evidence type="ECO:0000313" key="2">
    <source>
        <dbReference type="EMBL" id="AYF97887.1"/>
    </source>
</evidence>
<keyword evidence="1" id="KW-0812">Transmembrane</keyword>
<dbReference type="KEGG" id="lyd:D7I47_06175"/>
<organism evidence="2 3">
    <name type="scientific">Protaetiibacter intestinalis</name>
    <dbReference type="NCBI Taxonomy" id="2419774"/>
    <lineage>
        <taxon>Bacteria</taxon>
        <taxon>Bacillati</taxon>
        <taxon>Actinomycetota</taxon>
        <taxon>Actinomycetes</taxon>
        <taxon>Micrococcales</taxon>
        <taxon>Microbacteriaceae</taxon>
        <taxon>Protaetiibacter</taxon>
    </lineage>
</organism>
<feature type="transmembrane region" description="Helical" evidence="1">
    <location>
        <begin position="39"/>
        <end position="57"/>
    </location>
</feature>